<name>A0A9D4MXX3_DREPO</name>
<protein>
    <submittedName>
        <fullName evidence="2">Uncharacterized protein</fullName>
    </submittedName>
</protein>
<comment type="caution">
    <text evidence="2">The sequence shown here is derived from an EMBL/GenBank/DDBJ whole genome shotgun (WGS) entry which is preliminary data.</text>
</comment>
<keyword evidence="1" id="KW-1133">Transmembrane helix</keyword>
<keyword evidence="3" id="KW-1185">Reference proteome</keyword>
<accession>A0A9D4MXX3</accession>
<keyword evidence="1" id="KW-0812">Transmembrane</keyword>
<dbReference type="EMBL" id="JAIWYP010000001">
    <property type="protein sequence ID" value="KAH3883991.1"/>
    <property type="molecule type" value="Genomic_DNA"/>
</dbReference>
<sequence length="83" mass="9272">MGGHIYFRYDFNMALVRVLQDGLVFGLVVVSSAGSVWVRTGTQLRDHAVVSVFAVAALATTWRDNNYYFSKPSSVKTFLCLSY</sequence>
<proteinExistence type="predicted"/>
<evidence type="ECO:0000313" key="2">
    <source>
        <dbReference type="EMBL" id="KAH3883991.1"/>
    </source>
</evidence>
<reference evidence="2" key="1">
    <citation type="journal article" date="2019" name="bioRxiv">
        <title>The Genome of the Zebra Mussel, Dreissena polymorpha: A Resource for Invasive Species Research.</title>
        <authorList>
            <person name="McCartney M.A."/>
            <person name="Auch B."/>
            <person name="Kono T."/>
            <person name="Mallez S."/>
            <person name="Zhang Y."/>
            <person name="Obille A."/>
            <person name="Becker A."/>
            <person name="Abrahante J.E."/>
            <person name="Garbe J."/>
            <person name="Badalamenti J.P."/>
            <person name="Herman A."/>
            <person name="Mangelson H."/>
            <person name="Liachko I."/>
            <person name="Sullivan S."/>
            <person name="Sone E.D."/>
            <person name="Koren S."/>
            <person name="Silverstein K.A.T."/>
            <person name="Beckman K.B."/>
            <person name="Gohl D.M."/>
        </authorList>
    </citation>
    <scope>NUCLEOTIDE SEQUENCE</scope>
    <source>
        <strain evidence="2">Duluth1</strain>
        <tissue evidence="2">Whole animal</tissue>
    </source>
</reference>
<evidence type="ECO:0000256" key="1">
    <source>
        <dbReference type="SAM" id="Phobius"/>
    </source>
</evidence>
<feature type="transmembrane region" description="Helical" evidence="1">
    <location>
        <begin position="21"/>
        <end position="38"/>
    </location>
</feature>
<gene>
    <name evidence="2" type="ORF">DPMN_007961</name>
</gene>
<dbReference type="AlphaFoldDB" id="A0A9D4MXX3"/>
<organism evidence="2 3">
    <name type="scientific">Dreissena polymorpha</name>
    <name type="common">Zebra mussel</name>
    <name type="synonym">Mytilus polymorpha</name>
    <dbReference type="NCBI Taxonomy" id="45954"/>
    <lineage>
        <taxon>Eukaryota</taxon>
        <taxon>Metazoa</taxon>
        <taxon>Spiralia</taxon>
        <taxon>Lophotrochozoa</taxon>
        <taxon>Mollusca</taxon>
        <taxon>Bivalvia</taxon>
        <taxon>Autobranchia</taxon>
        <taxon>Heteroconchia</taxon>
        <taxon>Euheterodonta</taxon>
        <taxon>Imparidentia</taxon>
        <taxon>Neoheterodontei</taxon>
        <taxon>Myida</taxon>
        <taxon>Dreissenoidea</taxon>
        <taxon>Dreissenidae</taxon>
        <taxon>Dreissena</taxon>
    </lineage>
</organism>
<reference evidence="2" key="2">
    <citation type="submission" date="2020-11" db="EMBL/GenBank/DDBJ databases">
        <authorList>
            <person name="McCartney M.A."/>
            <person name="Auch B."/>
            <person name="Kono T."/>
            <person name="Mallez S."/>
            <person name="Becker A."/>
            <person name="Gohl D.M."/>
            <person name="Silverstein K.A.T."/>
            <person name="Koren S."/>
            <person name="Bechman K.B."/>
            <person name="Herman A."/>
            <person name="Abrahante J.E."/>
            <person name="Garbe J."/>
        </authorList>
    </citation>
    <scope>NUCLEOTIDE SEQUENCE</scope>
    <source>
        <strain evidence="2">Duluth1</strain>
        <tissue evidence="2">Whole animal</tissue>
    </source>
</reference>
<evidence type="ECO:0000313" key="3">
    <source>
        <dbReference type="Proteomes" id="UP000828390"/>
    </source>
</evidence>
<dbReference type="Proteomes" id="UP000828390">
    <property type="component" value="Unassembled WGS sequence"/>
</dbReference>
<keyword evidence="1" id="KW-0472">Membrane</keyword>